<dbReference type="AlphaFoldDB" id="A0A1P8WID1"/>
<dbReference type="InterPro" id="IPR000836">
    <property type="entry name" value="PRTase_dom"/>
</dbReference>
<dbReference type="UniPathway" id="UPA00574">
    <property type="reaction ID" value="UER00636"/>
</dbReference>
<evidence type="ECO:0000256" key="4">
    <source>
        <dbReference type="ARBA" id="ARBA00011894"/>
    </source>
</evidence>
<gene>
    <name evidence="15" type="primary">upp</name>
    <name evidence="15" type="ORF">Fuma_03434</name>
</gene>
<evidence type="ECO:0000256" key="7">
    <source>
        <dbReference type="ARBA" id="ARBA00022679"/>
    </source>
</evidence>
<evidence type="ECO:0000256" key="3">
    <source>
        <dbReference type="ARBA" id="ARBA00009516"/>
    </source>
</evidence>
<sequence length="220" mass="24051">MSPSSPTVHVLKHSLAEHHLSRLRSVDTVAAQFRLHVNALATLLAAEVTRNLALQDCTVTTPLETVPAKELSGRIAAIPILRAGLGMVTPMTELIPDIEVWHLGLYRDEETAKPVRYYDNLPPDRPTDTAIVLDPMLATGGSAVSAIETVRDWGVRDVRLMTILSAPEGIAKVTAQFPDVPIYTCAIDRELNDRKFILPGLGDAGDRIFNTEQPDESQGR</sequence>
<evidence type="ECO:0000259" key="14">
    <source>
        <dbReference type="Pfam" id="PF14681"/>
    </source>
</evidence>
<dbReference type="NCBIfam" id="NF001097">
    <property type="entry name" value="PRK00129.1"/>
    <property type="match status" value="1"/>
</dbReference>
<dbReference type="InterPro" id="IPR029057">
    <property type="entry name" value="PRTase-like"/>
</dbReference>
<dbReference type="PANTHER" id="PTHR32315">
    <property type="entry name" value="ADENINE PHOSPHORIBOSYLTRANSFERASE"/>
    <property type="match status" value="1"/>
</dbReference>
<evidence type="ECO:0000256" key="2">
    <source>
        <dbReference type="ARBA" id="ARBA00005180"/>
    </source>
</evidence>
<comment type="function">
    <text evidence="11">Catalyzes the conversion of uracil and 5-phospho-alpha-D-ribose 1-diphosphate (PRPP) to UMP and diphosphate.</text>
</comment>
<evidence type="ECO:0000256" key="13">
    <source>
        <dbReference type="NCBIfam" id="TIGR01091"/>
    </source>
</evidence>
<dbReference type="NCBIfam" id="TIGR01091">
    <property type="entry name" value="upp"/>
    <property type="match status" value="1"/>
</dbReference>
<evidence type="ECO:0000256" key="5">
    <source>
        <dbReference type="ARBA" id="ARBA00022533"/>
    </source>
</evidence>
<evidence type="ECO:0000313" key="16">
    <source>
        <dbReference type="Proteomes" id="UP000187735"/>
    </source>
</evidence>
<evidence type="ECO:0000256" key="6">
    <source>
        <dbReference type="ARBA" id="ARBA00022676"/>
    </source>
</evidence>
<comment type="pathway">
    <text evidence="2">Pyrimidine metabolism; UMP biosynthesis via salvage pathway; UMP from uracil: step 1/1.</text>
</comment>
<evidence type="ECO:0000256" key="11">
    <source>
        <dbReference type="ARBA" id="ARBA00056901"/>
    </source>
</evidence>
<keyword evidence="9" id="KW-0342">GTP-binding</keyword>
<evidence type="ECO:0000256" key="10">
    <source>
        <dbReference type="ARBA" id="ARBA00052919"/>
    </source>
</evidence>
<evidence type="ECO:0000256" key="9">
    <source>
        <dbReference type="ARBA" id="ARBA00023134"/>
    </source>
</evidence>
<dbReference type="GO" id="GO:0006223">
    <property type="term" value="P:uracil salvage"/>
    <property type="evidence" value="ECO:0007669"/>
    <property type="project" value="InterPro"/>
</dbReference>
<keyword evidence="7 15" id="KW-0808">Transferase</keyword>
<dbReference type="GO" id="GO:0044206">
    <property type="term" value="P:UMP salvage"/>
    <property type="evidence" value="ECO:0007669"/>
    <property type="project" value="UniProtKB-UniPathway"/>
</dbReference>
<dbReference type="InterPro" id="IPR005765">
    <property type="entry name" value="UPRT"/>
</dbReference>
<feature type="domain" description="Phosphoribosyltransferase" evidence="14">
    <location>
        <begin position="10"/>
        <end position="211"/>
    </location>
</feature>
<evidence type="ECO:0000313" key="15">
    <source>
        <dbReference type="EMBL" id="APZ93816.1"/>
    </source>
</evidence>
<dbReference type="EC" id="2.4.2.9" evidence="4 13"/>
<dbReference type="GO" id="GO:0005737">
    <property type="term" value="C:cytoplasm"/>
    <property type="evidence" value="ECO:0007669"/>
    <property type="project" value="UniProtKB-ARBA"/>
</dbReference>
<dbReference type="KEGG" id="fmr:Fuma_03434"/>
<keyword evidence="16" id="KW-1185">Reference proteome</keyword>
<dbReference type="Gene3D" id="3.40.50.2020">
    <property type="match status" value="1"/>
</dbReference>
<proteinExistence type="inferred from homology"/>
<name>A0A1P8WID1_9PLAN</name>
<dbReference type="GO" id="GO:0005525">
    <property type="term" value="F:GTP binding"/>
    <property type="evidence" value="ECO:0007669"/>
    <property type="project" value="UniProtKB-KW"/>
</dbReference>
<dbReference type="Pfam" id="PF14681">
    <property type="entry name" value="UPRTase"/>
    <property type="match status" value="1"/>
</dbReference>
<evidence type="ECO:0000256" key="1">
    <source>
        <dbReference type="ARBA" id="ARBA00001946"/>
    </source>
</evidence>
<dbReference type="STRING" id="1891926.Fuma_03434"/>
<evidence type="ECO:0000256" key="8">
    <source>
        <dbReference type="ARBA" id="ARBA00022741"/>
    </source>
</evidence>
<dbReference type="FunFam" id="3.40.50.2020:FF:000003">
    <property type="entry name" value="Uracil phosphoribosyltransferase"/>
    <property type="match status" value="1"/>
</dbReference>
<keyword evidence="6 15" id="KW-0328">Glycosyltransferase</keyword>
<organism evidence="15 16">
    <name type="scientific">Fuerstiella marisgermanici</name>
    <dbReference type="NCBI Taxonomy" id="1891926"/>
    <lineage>
        <taxon>Bacteria</taxon>
        <taxon>Pseudomonadati</taxon>
        <taxon>Planctomycetota</taxon>
        <taxon>Planctomycetia</taxon>
        <taxon>Planctomycetales</taxon>
        <taxon>Planctomycetaceae</taxon>
        <taxon>Fuerstiella</taxon>
    </lineage>
</organism>
<comment type="similarity">
    <text evidence="3">Belongs to the UPRTase family.</text>
</comment>
<dbReference type="PANTHER" id="PTHR32315:SF4">
    <property type="entry name" value="URACIL PHOSPHORIBOSYLTRANSFERASE, CHLOROPLASTIC"/>
    <property type="match status" value="1"/>
</dbReference>
<evidence type="ECO:0000256" key="12">
    <source>
        <dbReference type="ARBA" id="ARBA00072146"/>
    </source>
</evidence>
<dbReference type="SUPFAM" id="SSF53271">
    <property type="entry name" value="PRTase-like"/>
    <property type="match status" value="1"/>
</dbReference>
<reference evidence="15 16" key="1">
    <citation type="journal article" date="2016" name="Front. Microbiol.">
        <title>Fuerstia marisgermanicae gen. nov., sp. nov., an Unusual Member of the Phylum Planctomycetes from the German Wadden Sea.</title>
        <authorList>
            <person name="Kohn T."/>
            <person name="Heuer A."/>
            <person name="Jogler M."/>
            <person name="Vollmers J."/>
            <person name="Boedeker C."/>
            <person name="Bunk B."/>
            <person name="Rast P."/>
            <person name="Borchert D."/>
            <person name="Glockner I."/>
            <person name="Freese H.M."/>
            <person name="Klenk H.P."/>
            <person name="Overmann J."/>
            <person name="Kaster A.K."/>
            <person name="Rohde M."/>
            <person name="Wiegand S."/>
            <person name="Jogler C."/>
        </authorList>
    </citation>
    <scope>NUCLEOTIDE SEQUENCE [LARGE SCALE GENOMIC DNA]</scope>
    <source>
        <strain evidence="15 16">NH11</strain>
    </source>
</reference>
<keyword evidence="5" id="KW-0021">Allosteric enzyme</keyword>
<dbReference type="GO" id="GO:0004845">
    <property type="term" value="F:uracil phosphoribosyltransferase activity"/>
    <property type="evidence" value="ECO:0007669"/>
    <property type="project" value="UniProtKB-UniRule"/>
</dbReference>
<accession>A0A1P8WID1</accession>
<comment type="catalytic activity">
    <reaction evidence="10">
        <text>UMP + diphosphate = 5-phospho-alpha-D-ribose 1-diphosphate + uracil</text>
        <dbReference type="Rhea" id="RHEA:13017"/>
        <dbReference type="ChEBI" id="CHEBI:17568"/>
        <dbReference type="ChEBI" id="CHEBI:33019"/>
        <dbReference type="ChEBI" id="CHEBI:57865"/>
        <dbReference type="ChEBI" id="CHEBI:58017"/>
        <dbReference type="EC" id="2.4.2.9"/>
    </reaction>
</comment>
<keyword evidence="8" id="KW-0547">Nucleotide-binding</keyword>
<dbReference type="Proteomes" id="UP000187735">
    <property type="component" value="Chromosome"/>
</dbReference>
<dbReference type="InterPro" id="IPR050054">
    <property type="entry name" value="UPRTase/APRTase"/>
</dbReference>
<dbReference type="OrthoDB" id="9781675at2"/>
<comment type="cofactor">
    <cofactor evidence="1">
        <name>Mg(2+)</name>
        <dbReference type="ChEBI" id="CHEBI:18420"/>
    </cofactor>
</comment>
<dbReference type="EMBL" id="CP017641">
    <property type="protein sequence ID" value="APZ93816.1"/>
    <property type="molecule type" value="Genomic_DNA"/>
</dbReference>
<dbReference type="CDD" id="cd06223">
    <property type="entry name" value="PRTases_typeI"/>
    <property type="match status" value="1"/>
</dbReference>
<dbReference type="RefSeq" id="WP_077025220.1">
    <property type="nucleotide sequence ID" value="NZ_CP017641.1"/>
</dbReference>
<protein>
    <recommendedName>
        <fullName evidence="12 13">Uracil phosphoribosyltransferase</fullName>
        <ecNumber evidence="4 13">2.4.2.9</ecNumber>
    </recommendedName>
</protein>